<dbReference type="EMBL" id="AP024110">
    <property type="protein sequence ID" value="BCM24816.1"/>
    <property type="molecule type" value="Genomic_DNA"/>
</dbReference>
<feature type="compositionally biased region" description="Low complexity" evidence="4">
    <location>
        <begin position="1579"/>
        <end position="1593"/>
    </location>
</feature>
<feature type="domain" description="Filamentous haemagglutinin FhaB/tRNA nuclease CdiA-like TPS" evidence="6">
    <location>
        <begin position="19"/>
        <end position="131"/>
    </location>
</feature>
<feature type="compositionally biased region" description="Low complexity" evidence="4">
    <location>
        <begin position="1544"/>
        <end position="1558"/>
    </location>
</feature>
<gene>
    <name evidence="7" type="ORF">ZMTM_10750</name>
</gene>
<evidence type="ECO:0000256" key="4">
    <source>
        <dbReference type="SAM" id="MobiDB-lite"/>
    </source>
</evidence>
<feature type="compositionally biased region" description="Polar residues" evidence="4">
    <location>
        <begin position="2058"/>
        <end position="2068"/>
    </location>
</feature>
<keyword evidence="8" id="KW-1185">Reference proteome</keyword>
<name>A0A8D5G7V9_9PROT</name>
<evidence type="ECO:0000256" key="1">
    <source>
        <dbReference type="ARBA" id="ARBA00004613"/>
    </source>
</evidence>
<feature type="signal peptide" evidence="5">
    <location>
        <begin position="1"/>
        <end position="19"/>
    </location>
</feature>
<dbReference type="GO" id="GO:0005576">
    <property type="term" value="C:extracellular region"/>
    <property type="evidence" value="ECO:0007669"/>
    <property type="project" value="UniProtKB-SubCell"/>
</dbReference>
<feature type="compositionally biased region" description="Low complexity" evidence="4">
    <location>
        <begin position="1647"/>
        <end position="1663"/>
    </location>
</feature>
<dbReference type="Proteomes" id="UP000826722">
    <property type="component" value="Chromosome"/>
</dbReference>
<feature type="compositionally biased region" description="Low complexity" evidence="4">
    <location>
        <begin position="1786"/>
        <end position="1798"/>
    </location>
</feature>
<feature type="compositionally biased region" description="Low complexity" evidence="4">
    <location>
        <begin position="1702"/>
        <end position="1778"/>
    </location>
</feature>
<feature type="region of interest" description="Disordered" evidence="4">
    <location>
        <begin position="1410"/>
        <end position="1885"/>
    </location>
</feature>
<dbReference type="InterPro" id="IPR050909">
    <property type="entry name" value="Bact_Autotransporter_VF"/>
</dbReference>
<dbReference type="SMART" id="SM00912">
    <property type="entry name" value="Haemagg_act"/>
    <property type="match status" value="1"/>
</dbReference>
<feature type="compositionally biased region" description="Low complexity" evidence="4">
    <location>
        <begin position="1959"/>
        <end position="1981"/>
    </location>
</feature>
<feature type="compositionally biased region" description="Gly residues" evidence="4">
    <location>
        <begin position="1429"/>
        <end position="1447"/>
    </location>
</feature>
<protein>
    <recommendedName>
        <fullName evidence="6">Filamentous haemagglutinin FhaB/tRNA nuclease CdiA-like TPS domain-containing protein</fullName>
    </recommendedName>
</protein>
<feature type="compositionally biased region" description="Low complexity" evidence="4">
    <location>
        <begin position="1821"/>
        <end position="1879"/>
    </location>
</feature>
<comment type="subcellular location">
    <subcellularLocation>
        <location evidence="1">Secreted</location>
    </subcellularLocation>
</comment>
<dbReference type="InterPro" id="IPR011050">
    <property type="entry name" value="Pectin_lyase_fold/virulence"/>
</dbReference>
<evidence type="ECO:0000259" key="6">
    <source>
        <dbReference type="SMART" id="SM00912"/>
    </source>
</evidence>
<evidence type="ECO:0000256" key="3">
    <source>
        <dbReference type="ARBA" id="ARBA00022729"/>
    </source>
</evidence>
<feature type="compositionally biased region" description="Low complexity" evidence="4">
    <location>
        <begin position="1677"/>
        <end position="1695"/>
    </location>
</feature>
<feature type="compositionally biased region" description="Low complexity" evidence="4">
    <location>
        <begin position="1928"/>
        <end position="1951"/>
    </location>
</feature>
<feature type="compositionally biased region" description="Low complexity" evidence="4">
    <location>
        <begin position="1448"/>
        <end position="1477"/>
    </location>
</feature>
<dbReference type="KEGG" id="mpau:ZMTM_10750"/>
<keyword evidence="3 5" id="KW-0732">Signal</keyword>
<keyword evidence="2" id="KW-0964">Secreted</keyword>
<dbReference type="PANTHER" id="PTHR12338">
    <property type="entry name" value="AUTOTRANSPORTER"/>
    <property type="match status" value="1"/>
</dbReference>
<sequence>MKRVAFFVATAFTSLTAISQDLPTAGQVISGSASISQTGQNQTITQTTDKAIINWGSFSIGSSSSVNFVQPGSNSVVLNRVTGGDPSSILGSLSANGKVFLVNPNGIFFGFGSSVDTAGLVATTMSISDSDFLSNHYSFERNSAASIENAGVITIRGGGYALLAADKVSNSATGQINATKGNVGLISADRVTIETQSDGLVGFSVEGSALRQIASVENAGLITADGGKIVMSARSTNELTGMVVNNTGVLRAQSIDERDGAVILSASSGVTKSTGSINTSGKRGGTIQVTNDQGVAAVSGQLAATGTTGAGGSIIVAGKQTGVFADSTLDVTGATGGQVRVGGDFHGATTAGQVSDNTYVAGSANLLANGLAGNGGSVVVWANDATRFDGFISAKGTGTGAGGNAEVSGKQNLVFNGFADLTALSQQYGTLLLDPSTITITAGAAASGSLDTEFGNAPANQILVATADNGGNTISRGTLQAAVAGADVVLEATGLITLADLGGGTLSMAQTSSGSLRLTSTTTGGVTFANKADTISTQGANITVESLGTGVIDIGNLSSGSGSISLTANSNSANAITTGNLSTTATGSVTYNTFGGIAQIANTKITADSVVISKASNVALTQANLVNKLSATNISGTSFNFKSMNDLTVNQLAATNASSSVVVESDKKITLANLGGTTRAVAGALRLTSDTSGGVEFANTADTIASGGSLTIEALGTAGGAGIINVGNLSASNGAAISLKSNSNNVQAITAGNLNTTGTVFYNTAGGIWQIPVSHITANSVVVTNANKVDLGQDNQVNQFAANVTGTASSPNGVDFRSVNDLVVNTVSVSGAANADIKIVSTGNMTVTGAVTALANNGAANATSPATVALTSSGNMTINNNVLAQGGGSFGVEAAKVSLISTNASITQSATNNNLIKAYDTAVQQADSTQLAHSATVLIQADNGSVSTKQVLAESTGGRSQVNINAKGSMTATGTITSKGASQPGVNINTQFNGGNGNIDTSAAVIKTEQTAERVIPSTGVNNPITYADINKQVSNVAGASDVGGVSVAGNTMNLGAMSMVSTAASGQALYGISTNSNGNTTFNQAVSTNSAVGITISTPNDTIIKTAGSGSLNANSLGIKGDRDKAVFSLATNISTLTALGGKAVDIDNSSHGSGVLTISALGQIADAYTEQNTGTQIAATNKPVGAVRIKSQNIKLLSMDNRSTNTYAFDGSSNVVAQNSGGSARQDLIFIANNLDFVQGTISTGAKTYVNLRPFTDTRNIQLAYNAPSVADVNTTYYVSNLAKSGLLDQFNPSSTILFGGSGYNGNISVGYATDTSAQQISLGDMTLYFETLGRFYNNYAFNPDSPATWNNSSNLSAPYSPSPAFICGIASLPCLTKMTTTNSKIYIKDSLQQGNAASPTRNIVLNGVNTTSVGGTVPPSSSQTGSGTGGGNSNNNGGNNGGGSSSNDNDSGPGGTNAPEPNNGGGNETANPPGSGTTQAANNPGQVTGNPGGNNGTPSDPSTPGTQAGNPNDTLGTPADGLAGGGQFSGNDPGYSNPIQNGGQTSNPPSNNSNPTGGGTLTDGSTPGSTPPSNQNGNNPVADNTNNNNGFTGGGNNGNNNSNPVNNNTGGGTLSDGTNPANNNPGNTQTADNGNNGFNGGGTNSNNNNSNNSGTNNTGGATLSDGTLPGGNQSGNNSNGNTQVADNTNNNGFTGGGNNNSNSSGSSGNTSGGATLSDGSNTGTGGNTQTANNGTGSSGANNNSNNGSSNAGNSNSSGSTTPGNNQTASNQNNNGFSGGGSSSNGSGTNNSNFGDNAGGATFSDGSGVTNTSGGTQFAGNSQTGGSASNNGGSTNTSGTSSAGTTTNTSGSSSNSGSGSSAANTQTSNNNQNNSNGFSGGASSGSNLANNNFGDSAGGGTFSDGSAAGGGSTQFAGNNQSGGGSSSSSAGSSSSGSSTSGSGTVAGSNGFNGGGSSTASNTSSAGSNSANSSSGNANGFSGGASGTNGGSSNVANNSFGDSSGGASFSDGSSANGSGSTQFASNNKGSSNGQDGNSNSSSSSSTNSNSGSANNSAGTVDQNTSADADNPFAGGAGGGSTSDAKLVAQNDANQAESYPPCEDESQSVKTVSKAGQPNGDMIQMKATGMRLRQNTGTVSEQRASCKASTKVQ</sequence>
<dbReference type="Gene3D" id="2.160.20.10">
    <property type="entry name" value="Single-stranded right-handed beta-helix, Pectin lyase-like"/>
    <property type="match status" value="1"/>
</dbReference>
<organism evidence="7 8">
    <name type="scientific">Methyloradius palustris</name>
    <dbReference type="NCBI Taxonomy" id="2778876"/>
    <lineage>
        <taxon>Bacteria</taxon>
        <taxon>Pseudomonadati</taxon>
        <taxon>Pseudomonadota</taxon>
        <taxon>Betaproteobacteria</taxon>
        <taxon>Nitrosomonadales</taxon>
        <taxon>Methylophilaceae</taxon>
        <taxon>Methyloradius</taxon>
    </lineage>
</organism>
<dbReference type="PANTHER" id="PTHR12338:SF8">
    <property type="entry name" value="HEME_HEMOPEXIN-BINDING PROTEIN"/>
    <property type="match status" value="1"/>
</dbReference>
<dbReference type="InterPro" id="IPR008638">
    <property type="entry name" value="FhaB/CdiA-like_TPS"/>
</dbReference>
<evidence type="ECO:0000256" key="2">
    <source>
        <dbReference type="ARBA" id="ARBA00022525"/>
    </source>
</evidence>
<feature type="compositionally biased region" description="Low complexity" evidence="4">
    <location>
        <begin position="1601"/>
        <end position="1611"/>
    </location>
</feature>
<dbReference type="SUPFAM" id="SSF51126">
    <property type="entry name" value="Pectin lyase-like"/>
    <property type="match status" value="1"/>
</dbReference>
<evidence type="ECO:0000313" key="7">
    <source>
        <dbReference type="EMBL" id="BCM24816.1"/>
    </source>
</evidence>
<feature type="compositionally biased region" description="Polar residues" evidence="4">
    <location>
        <begin position="1502"/>
        <end position="1518"/>
    </location>
</feature>
<feature type="compositionally biased region" description="Low complexity" evidence="4">
    <location>
        <begin position="1992"/>
        <end position="2057"/>
    </location>
</feature>
<feature type="compositionally biased region" description="Polar residues" evidence="4">
    <location>
        <begin position="2133"/>
        <end position="2153"/>
    </location>
</feature>
<evidence type="ECO:0000256" key="5">
    <source>
        <dbReference type="SAM" id="SignalP"/>
    </source>
</evidence>
<proteinExistence type="predicted"/>
<feature type="compositionally biased region" description="Low complexity" evidence="4">
    <location>
        <begin position="1417"/>
        <end position="1428"/>
    </location>
</feature>
<feature type="compositionally biased region" description="Gly residues" evidence="4">
    <location>
        <begin position="1982"/>
        <end position="1991"/>
    </location>
</feature>
<feature type="compositionally biased region" description="Polar residues" evidence="4">
    <location>
        <begin position="1565"/>
        <end position="1578"/>
    </location>
</feature>
<feature type="compositionally biased region" description="Polar residues" evidence="4">
    <location>
        <begin position="1806"/>
        <end position="1820"/>
    </location>
</feature>
<reference evidence="7" key="1">
    <citation type="journal article" date="2021" name="Arch. Microbiol.">
        <title>Methyloradius palustris gen. nov., sp. nov., a methanol-oxidizing bacterium isolated from snow.</title>
        <authorList>
            <person name="Miyadera T."/>
            <person name="Kojima H."/>
            <person name="Fukui M."/>
        </authorList>
    </citation>
    <scope>NUCLEOTIDE SEQUENCE</scope>
    <source>
        <strain evidence="7">Zm11</strain>
    </source>
</reference>
<evidence type="ECO:0000313" key="8">
    <source>
        <dbReference type="Proteomes" id="UP000826722"/>
    </source>
</evidence>
<feature type="chain" id="PRO_5034687077" description="Filamentous haemagglutinin FhaB/tRNA nuclease CdiA-like TPS domain-containing protein" evidence="5">
    <location>
        <begin position="20"/>
        <end position="2153"/>
    </location>
</feature>
<dbReference type="InterPro" id="IPR012334">
    <property type="entry name" value="Pectin_lyas_fold"/>
</dbReference>
<feature type="compositionally biased region" description="Low complexity" evidence="4">
    <location>
        <begin position="1620"/>
        <end position="1639"/>
    </location>
</feature>
<accession>A0A8D5G7V9</accession>
<feature type="region of interest" description="Disordered" evidence="4">
    <location>
        <begin position="1906"/>
        <end position="2153"/>
    </location>
</feature>